<evidence type="ECO:0000313" key="5">
    <source>
        <dbReference type="Proteomes" id="UP001500635"/>
    </source>
</evidence>
<dbReference type="EMBL" id="BAABFR010000076">
    <property type="protein sequence ID" value="GAA4400055.1"/>
    <property type="molecule type" value="Genomic_DNA"/>
</dbReference>
<evidence type="ECO:0000259" key="3">
    <source>
        <dbReference type="SMART" id="SM00507"/>
    </source>
</evidence>
<accession>A0ABP8K3I7</accession>
<dbReference type="Gene3D" id="1.10.30.50">
    <property type="match status" value="1"/>
</dbReference>
<evidence type="ECO:0000256" key="2">
    <source>
        <dbReference type="SAM" id="MobiDB-lite"/>
    </source>
</evidence>
<keyword evidence="5" id="KW-1185">Reference proteome</keyword>
<comment type="caution">
    <text evidence="4">The sequence shown here is derived from an EMBL/GenBank/DDBJ whole genome shotgun (WGS) entry which is preliminary data.</text>
</comment>
<dbReference type="CDD" id="cd00085">
    <property type="entry name" value="HNHc"/>
    <property type="match status" value="1"/>
</dbReference>
<dbReference type="Proteomes" id="UP001500635">
    <property type="component" value="Unassembled WGS sequence"/>
</dbReference>
<organism evidence="4 5">
    <name type="scientific">Tsukamurella soli</name>
    <dbReference type="NCBI Taxonomy" id="644556"/>
    <lineage>
        <taxon>Bacteria</taxon>
        <taxon>Bacillati</taxon>
        <taxon>Actinomycetota</taxon>
        <taxon>Actinomycetes</taxon>
        <taxon>Mycobacteriales</taxon>
        <taxon>Tsukamurellaceae</taxon>
        <taxon>Tsukamurella</taxon>
    </lineage>
</organism>
<feature type="domain" description="HNH nuclease" evidence="3">
    <location>
        <begin position="321"/>
        <end position="371"/>
    </location>
</feature>
<protein>
    <submittedName>
        <fullName evidence="4">HNH endonuclease signature motif containing protein</fullName>
    </submittedName>
</protein>
<keyword evidence="4" id="KW-0378">Hydrolase</keyword>
<dbReference type="InterPro" id="IPR002711">
    <property type="entry name" value="HNH"/>
</dbReference>
<dbReference type="Pfam" id="PF01844">
    <property type="entry name" value="HNH"/>
    <property type="match status" value="1"/>
</dbReference>
<reference evidence="5" key="1">
    <citation type="journal article" date="2019" name="Int. J. Syst. Evol. Microbiol.">
        <title>The Global Catalogue of Microorganisms (GCM) 10K type strain sequencing project: providing services to taxonomists for standard genome sequencing and annotation.</title>
        <authorList>
            <consortium name="The Broad Institute Genomics Platform"/>
            <consortium name="The Broad Institute Genome Sequencing Center for Infectious Disease"/>
            <person name="Wu L."/>
            <person name="Ma J."/>
        </authorList>
    </citation>
    <scope>NUCLEOTIDE SEQUENCE [LARGE SCALE GENOMIC DNA]</scope>
    <source>
        <strain evidence="5">JCM 17688</strain>
    </source>
</reference>
<keyword evidence="4" id="KW-0540">Nuclease</keyword>
<dbReference type="InterPro" id="IPR003615">
    <property type="entry name" value="HNH_nuc"/>
</dbReference>
<proteinExistence type="inferred from homology"/>
<evidence type="ECO:0000313" key="4">
    <source>
        <dbReference type="EMBL" id="GAA4400055.1"/>
    </source>
</evidence>
<name>A0ABP8K3I7_9ACTN</name>
<dbReference type="GO" id="GO:0004519">
    <property type="term" value="F:endonuclease activity"/>
    <property type="evidence" value="ECO:0007669"/>
    <property type="project" value="UniProtKB-KW"/>
</dbReference>
<feature type="region of interest" description="Disordered" evidence="2">
    <location>
        <begin position="382"/>
        <end position="415"/>
    </location>
</feature>
<keyword evidence="4" id="KW-0255">Endonuclease</keyword>
<sequence>MGVRAARVALASAPVPADSAAMVEQLEELEALRCQVAAGQLRVMDELRRARIAERVGAGAGQDRWETGIPREVGLALKVSPNRASSLLGTARALRSRLRHTLSRLTAGDLSPEKVAVIVAGLSHLDEPEAVRADRDLCEEAATLAGLGLRRLQDKVRQTAYALDPEGTLARIAAAAKDRRVTVRPVEDGMARVSILLPVAQAVGCYAALRAVASRIAGAGMEPRTLAQIMADTAFARLTGREVVEGQPVSVNLTVSDRVLLGEAAGTAHLDGGGTLPGEVARQLIGRAAEHDLAWLKRLYVTPGSGAVVGMDAKSRCFPKGLASLISARDRYCRTPYCDAPIAHGDHVTGHASGGATSVHNGQGLCRACNYAKEALGWTHDTVADPTGRHTVETTTPSGRRYRSTAPRQERPAAA</sequence>
<dbReference type="Pfam" id="PF02720">
    <property type="entry name" value="DUF222"/>
    <property type="match status" value="1"/>
</dbReference>
<gene>
    <name evidence="4" type="ORF">GCM10023147_38270</name>
</gene>
<dbReference type="SMART" id="SM00507">
    <property type="entry name" value="HNHc"/>
    <property type="match status" value="1"/>
</dbReference>
<dbReference type="InterPro" id="IPR003870">
    <property type="entry name" value="DUF222"/>
</dbReference>
<evidence type="ECO:0000256" key="1">
    <source>
        <dbReference type="ARBA" id="ARBA00023450"/>
    </source>
</evidence>
<comment type="similarity">
    <text evidence="1">Belongs to the Rv1128c/1148c/1588c/1702c/1945/3466 family.</text>
</comment>